<protein>
    <submittedName>
        <fullName evidence="3">DUF4373 domain-containing protein</fullName>
    </submittedName>
</protein>
<proteinExistence type="predicted"/>
<dbReference type="RefSeq" id="WP_277271857.1">
    <property type="nucleotide sequence ID" value="NZ_DYXE01000048.1"/>
</dbReference>
<dbReference type="Pfam" id="PF14297">
    <property type="entry name" value="Lin1244_N"/>
    <property type="match status" value="1"/>
</dbReference>
<dbReference type="Proteomes" id="UP000813420">
    <property type="component" value="Unassembled WGS sequence"/>
</dbReference>
<dbReference type="PANTHER" id="PTHR39196:SF1">
    <property type="entry name" value="PRIMOSOME, DNAD SUBUNIT"/>
    <property type="match status" value="1"/>
</dbReference>
<dbReference type="PANTHER" id="PTHR39196">
    <property type="entry name" value="PRIMOSOME, DNAD SUBUNIT"/>
    <property type="match status" value="1"/>
</dbReference>
<sequence length="291" mass="33679">MGRGAPNKKGLVYFPKMIDFYEDDKIFDLLDRYGPLGVTVYDCILCIVYKHGYYAEIPLDKLSMMIIKMIGNKWVKSKKTVVQVVHFCSEIGLLNDDLMTENIITSVGIQRRYYEIAVKRMKRQLYTDKYWLLGTAGDEEPLLNSPKNAIPSEEKRINSEEIQNNPEESTTKIKEKENIYNTAFQPQELERAFQLYLSVREHNFGEIIPEQVQALREDLLSLSNDPAEQLAIIKKATAGGWKSFYKSKEKSGKKPQEKKDTRQKGSKFSNFQERSYDMADLESRLVERGES</sequence>
<feature type="region of interest" description="Disordered" evidence="1">
    <location>
        <begin position="143"/>
        <end position="174"/>
    </location>
</feature>
<feature type="region of interest" description="Disordered" evidence="1">
    <location>
        <begin position="244"/>
        <end position="291"/>
    </location>
</feature>
<evidence type="ECO:0000313" key="3">
    <source>
        <dbReference type="EMBL" id="HJH49603.1"/>
    </source>
</evidence>
<reference evidence="3" key="2">
    <citation type="submission" date="2021-09" db="EMBL/GenBank/DDBJ databases">
        <authorList>
            <person name="Gilroy R."/>
        </authorList>
    </citation>
    <scope>NUCLEOTIDE SEQUENCE</scope>
    <source>
        <strain evidence="3">USAMLcec4-12693</strain>
    </source>
</reference>
<dbReference type="AlphaFoldDB" id="A0A9D2VXA4"/>
<evidence type="ECO:0000256" key="1">
    <source>
        <dbReference type="SAM" id="MobiDB-lite"/>
    </source>
</evidence>
<accession>A0A9D2VXA4</accession>
<evidence type="ECO:0000313" key="4">
    <source>
        <dbReference type="Proteomes" id="UP000813420"/>
    </source>
</evidence>
<reference evidence="3" key="1">
    <citation type="journal article" date="2021" name="PeerJ">
        <title>Extensive microbial diversity within the chicken gut microbiome revealed by metagenomics and culture.</title>
        <authorList>
            <person name="Gilroy R."/>
            <person name="Ravi A."/>
            <person name="Getino M."/>
            <person name="Pursley I."/>
            <person name="Horton D.L."/>
            <person name="Alikhan N.F."/>
            <person name="Baker D."/>
            <person name="Gharbi K."/>
            <person name="Hall N."/>
            <person name="Watson M."/>
            <person name="Adriaenssens E.M."/>
            <person name="Foster-Nyarko E."/>
            <person name="Jarju S."/>
            <person name="Secka A."/>
            <person name="Antonio M."/>
            <person name="Oren A."/>
            <person name="Chaudhuri R.R."/>
            <person name="La Ragione R."/>
            <person name="Hildebrand F."/>
            <person name="Pallen M.J."/>
        </authorList>
    </citation>
    <scope>NUCLEOTIDE SEQUENCE</scope>
    <source>
        <strain evidence="3">USAMLcec4-12693</strain>
    </source>
</reference>
<dbReference type="InterPro" id="IPR025400">
    <property type="entry name" value="Lin1244/Lin1753-like_N"/>
</dbReference>
<feature type="domain" description="Lin1244/Lin1753-like N-terminal" evidence="2">
    <location>
        <begin position="13"/>
        <end position="109"/>
    </location>
</feature>
<feature type="compositionally biased region" description="Basic and acidic residues" evidence="1">
    <location>
        <begin position="246"/>
        <end position="263"/>
    </location>
</feature>
<organism evidence="3 4">
    <name type="scientific">Merdimonas faecis</name>
    <dbReference type="NCBI Taxonomy" id="1653435"/>
    <lineage>
        <taxon>Bacteria</taxon>
        <taxon>Bacillati</taxon>
        <taxon>Bacillota</taxon>
        <taxon>Clostridia</taxon>
        <taxon>Lachnospirales</taxon>
        <taxon>Lachnospiraceae</taxon>
        <taxon>Merdimonas</taxon>
    </lineage>
</organism>
<comment type="caution">
    <text evidence="3">The sequence shown here is derived from an EMBL/GenBank/DDBJ whole genome shotgun (WGS) entry which is preliminary data.</text>
</comment>
<gene>
    <name evidence="3" type="ORF">K8V39_05000</name>
</gene>
<dbReference type="EMBL" id="DYXE01000048">
    <property type="protein sequence ID" value="HJH49603.1"/>
    <property type="molecule type" value="Genomic_DNA"/>
</dbReference>
<feature type="compositionally biased region" description="Basic and acidic residues" evidence="1">
    <location>
        <begin position="274"/>
        <end position="291"/>
    </location>
</feature>
<evidence type="ECO:0000259" key="2">
    <source>
        <dbReference type="Pfam" id="PF14297"/>
    </source>
</evidence>
<name>A0A9D2VXA4_9FIRM</name>